<evidence type="ECO:0000313" key="1">
    <source>
        <dbReference type="EMBL" id="GEC98849.1"/>
    </source>
</evidence>
<gene>
    <name evidence="1" type="ORF">KVA01_10040</name>
</gene>
<accession>A0A4Y4D4H2</accession>
<name>A0A4Y4D4H2_KOCVA</name>
<dbReference type="RefSeq" id="WP_141269174.1">
    <property type="nucleotide sequence ID" value="NZ_BJNW01000007.1"/>
</dbReference>
<organism evidence="1 2">
    <name type="scientific">Kocuria varians</name>
    <name type="common">Micrococcus varians</name>
    <dbReference type="NCBI Taxonomy" id="1272"/>
    <lineage>
        <taxon>Bacteria</taxon>
        <taxon>Bacillati</taxon>
        <taxon>Actinomycetota</taxon>
        <taxon>Actinomycetes</taxon>
        <taxon>Micrococcales</taxon>
        <taxon>Micrococcaceae</taxon>
        <taxon>Kocuria</taxon>
    </lineage>
</organism>
<proteinExistence type="predicted"/>
<dbReference type="InterPro" id="IPR011664">
    <property type="entry name" value="Abi_system_AbiD/AbiF-like"/>
</dbReference>
<protein>
    <submittedName>
        <fullName evidence="1">Abi family protein</fullName>
    </submittedName>
</protein>
<reference evidence="1 2" key="1">
    <citation type="submission" date="2019-06" db="EMBL/GenBank/DDBJ databases">
        <title>Whole genome shotgun sequence of Kocuria varians NBRC 15358.</title>
        <authorList>
            <person name="Hosoyama A."/>
            <person name="Uohara A."/>
            <person name="Ohji S."/>
            <person name="Ichikawa N."/>
        </authorList>
    </citation>
    <scope>NUCLEOTIDE SEQUENCE [LARGE SCALE GENOMIC DNA]</scope>
    <source>
        <strain evidence="1 2">NBRC 15358</strain>
    </source>
</reference>
<sequence>MPAADAKPWLSFPEQAELLRARGMPDVDEHLDDLAQLGYYGLSGYWYPFRQIGPNGVSRGDHFFEGTTFRDVLALYNFDTRLRESVWACLSALEIQLRVSVGHELGRLDPFAHVNPDVLDQRVVARKFDQFRRSLESLQVRSKEDVVQHFLQRYDGLMPVWVATEIMQMGQLVTLFELAPFAVRRDIAERYGARADEFHSWLKSLNIIRNVVAHHGRLWNRSIGMKPQLSHRRSDPLLDHARGTVDRIYGVLAVMAYLLRARGTHDRLMELRSVLLDFPQMRTVSPAMMKMPVSWEQHVLWSPGWKLGEATSPRG</sequence>
<dbReference type="EMBL" id="BJNW01000007">
    <property type="protein sequence ID" value="GEC98849.1"/>
    <property type="molecule type" value="Genomic_DNA"/>
</dbReference>
<dbReference type="OrthoDB" id="5363652at2"/>
<dbReference type="STRING" id="1272.GCA_900014985_00547"/>
<dbReference type="Proteomes" id="UP000315730">
    <property type="component" value="Unassembled WGS sequence"/>
</dbReference>
<dbReference type="Pfam" id="PF07751">
    <property type="entry name" value="Abi_2"/>
    <property type="match status" value="1"/>
</dbReference>
<keyword evidence="2" id="KW-1185">Reference proteome</keyword>
<dbReference type="AlphaFoldDB" id="A0A4Y4D4H2"/>
<comment type="caution">
    <text evidence="1">The sequence shown here is derived from an EMBL/GenBank/DDBJ whole genome shotgun (WGS) entry which is preliminary data.</text>
</comment>
<evidence type="ECO:0000313" key="2">
    <source>
        <dbReference type="Proteomes" id="UP000315730"/>
    </source>
</evidence>